<reference evidence="1" key="1">
    <citation type="submission" date="2020-10" db="EMBL/GenBank/DDBJ databases">
        <authorList>
            <person name="Gilroy R."/>
        </authorList>
    </citation>
    <scope>NUCLEOTIDE SEQUENCE</scope>
    <source>
        <strain evidence="1">CHK152-2994</strain>
    </source>
</reference>
<evidence type="ECO:0000313" key="2">
    <source>
        <dbReference type="Proteomes" id="UP000824139"/>
    </source>
</evidence>
<accession>A0A9D1K445</accession>
<name>A0A9D1K445_9BACT</name>
<organism evidence="1 2">
    <name type="scientific">Candidatus Scatenecus faecavium</name>
    <dbReference type="NCBI Taxonomy" id="2840915"/>
    <lineage>
        <taxon>Bacteria</taxon>
        <taxon>Candidatus Scatenecus</taxon>
    </lineage>
</organism>
<reference evidence="1" key="2">
    <citation type="journal article" date="2021" name="PeerJ">
        <title>Extensive microbial diversity within the chicken gut microbiome revealed by metagenomics and culture.</title>
        <authorList>
            <person name="Gilroy R."/>
            <person name="Ravi A."/>
            <person name="Getino M."/>
            <person name="Pursley I."/>
            <person name="Horton D.L."/>
            <person name="Alikhan N.F."/>
            <person name="Baker D."/>
            <person name="Gharbi K."/>
            <person name="Hall N."/>
            <person name="Watson M."/>
            <person name="Adriaenssens E.M."/>
            <person name="Foster-Nyarko E."/>
            <person name="Jarju S."/>
            <person name="Secka A."/>
            <person name="Antonio M."/>
            <person name="Oren A."/>
            <person name="Chaudhuri R.R."/>
            <person name="La Ragione R."/>
            <person name="Hildebrand F."/>
            <person name="Pallen M.J."/>
        </authorList>
    </citation>
    <scope>NUCLEOTIDE SEQUENCE</scope>
    <source>
        <strain evidence="1">CHK152-2994</strain>
    </source>
</reference>
<sequence length="173" mass="19553">MKFIKFCKNGDKCHPAAKIAYRNGNRINNNIFNPSNNTRYAAVLADGMIIGTWVQSPDCKASYGPGKHLSNVCGEYMIDINGAKNPNRYGDDIFIFNITKYGIVPVGAQIFDNVYEQNEDENTRFNTKNYRFDTGCLDKNAYGFGCAGWVLQNENMDYLHCTNLSWNGNNKCK</sequence>
<proteinExistence type="predicted"/>
<dbReference type="EMBL" id="DVJO01000133">
    <property type="protein sequence ID" value="HIS83166.1"/>
    <property type="molecule type" value="Genomic_DNA"/>
</dbReference>
<evidence type="ECO:0000313" key="1">
    <source>
        <dbReference type="EMBL" id="HIS83166.1"/>
    </source>
</evidence>
<gene>
    <name evidence="1" type="ORF">IAD41_06140</name>
</gene>
<comment type="caution">
    <text evidence="1">The sequence shown here is derived from an EMBL/GenBank/DDBJ whole genome shotgun (WGS) entry which is preliminary data.</text>
</comment>
<protein>
    <submittedName>
        <fullName evidence="1">Uncharacterized protein</fullName>
    </submittedName>
</protein>
<dbReference type="Proteomes" id="UP000824139">
    <property type="component" value="Unassembled WGS sequence"/>
</dbReference>
<dbReference type="AlphaFoldDB" id="A0A9D1K445"/>